<feature type="transmembrane region" description="Helical" evidence="1">
    <location>
        <begin position="12"/>
        <end position="36"/>
    </location>
</feature>
<keyword evidence="1" id="KW-0472">Membrane</keyword>
<proteinExistence type="predicted"/>
<name>A0A1F6NW51_9BACT</name>
<dbReference type="InterPro" id="IPR018649">
    <property type="entry name" value="SHOCT"/>
</dbReference>
<reference evidence="3 4" key="1">
    <citation type="journal article" date="2016" name="Nat. Commun.">
        <title>Thousands of microbial genomes shed light on interconnected biogeochemical processes in an aquifer system.</title>
        <authorList>
            <person name="Anantharaman K."/>
            <person name="Brown C.T."/>
            <person name="Hug L.A."/>
            <person name="Sharon I."/>
            <person name="Castelle C.J."/>
            <person name="Probst A.J."/>
            <person name="Thomas B.C."/>
            <person name="Singh A."/>
            <person name="Wilkins M.J."/>
            <person name="Karaoz U."/>
            <person name="Brodie E.L."/>
            <person name="Williams K.H."/>
            <person name="Hubbard S.S."/>
            <person name="Banfield J.F."/>
        </authorList>
    </citation>
    <scope>NUCLEOTIDE SEQUENCE [LARGE SCALE GENOMIC DNA]</scope>
</reference>
<dbReference type="STRING" id="1798704.A3J93_02610"/>
<evidence type="ECO:0000313" key="4">
    <source>
        <dbReference type="Proteomes" id="UP000177907"/>
    </source>
</evidence>
<accession>A0A1F6NW51</accession>
<evidence type="ECO:0000259" key="2">
    <source>
        <dbReference type="Pfam" id="PF09851"/>
    </source>
</evidence>
<gene>
    <name evidence="3" type="ORF">A3J93_02610</name>
</gene>
<dbReference type="AlphaFoldDB" id="A0A1F6NW51"/>
<sequence length="75" mass="8959">MMNFGFWPFASFGWIFMMLWWVLIIAGVIALIRWFANQSGNSRPNEKSALEILRERYAKGEIEKKEFEEKKKDLI</sequence>
<dbReference type="Proteomes" id="UP000177907">
    <property type="component" value="Unassembled WGS sequence"/>
</dbReference>
<dbReference type="EMBL" id="MFQZ01000008">
    <property type="protein sequence ID" value="OGH88040.1"/>
    <property type="molecule type" value="Genomic_DNA"/>
</dbReference>
<evidence type="ECO:0000256" key="1">
    <source>
        <dbReference type="SAM" id="Phobius"/>
    </source>
</evidence>
<evidence type="ECO:0000313" key="3">
    <source>
        <dbReference type="EMBL" id="OGH88040.1"/>
    </source>
</evidence>
<dbReference type="Pfam" id="PF09851">
    <property type="entry name" value="SHOCT"/>
    <property type="match status" value="1"/>
</dbReference>
<feature type="domain" description="SHOCT" evidence="2">
    <location>
        <begin position="48"/>
        <end position="74"/>
    </location>
</feature>
<keyword evidence="1" id="KW-0812">Transmembrane</keyword>
<protein>
    <submittedName>
        <fullName evidence="3">Electron transporter RnfE</fullName>
    </submittedName>
</protein>
<keyword evidence="1" id="KW-1133">Transmembrane helix</keyword>
<comment type="caution">
    <text evidence="3">The sequence shown here is derived from an EMBL/GenBank/DDBJ whole genome shotgun (WGS) entry which is preliminary data.</text>
</comment>
<organism evidence="3 4">
    <name type="scientific">Candidatus Magasanikbacteria bacterium RIFOXYC2_FULL_42_28</name>
    <dbReference type="NCBI Taxonomy" id="1798704"/>
    <lineage>
        <taxon>Bacteria</taxon>
        <taxon>Candidatus Magasanikiibacteriota</taxon>
    </lineage>
</organism>